<protein>
    <submittedName>
        <fullName evidence="14">ATP-binding cassette domain-containing protein</fullName>
    </submittedName>
</protein>
<keyword evidence="8 14" id="KW-0067">ATP-binding</keyword>
<keyword evidence="7" id="KW-0547">Nucleotide-binding</keyword>
<evidence type="ECO:0000256" key="12">
    <source>
        <dbReference type="SAM" id="Phobius"/>
    </source>
</evidence>
<dbReference type="InterPro" id="IPR015856">
    <property type="entry name" value="ABC_transpr_CbiO/EcfA_su"/>
</dbReference>
<dbReference type="Pfam" id="PF02361">
    <property type="entry name" value="CbiQ"/>
    <property type="match status" value="1"/>
</dbReference>
<dbReference type="InterPro" id="IPR003439">
    <property type="entry name" value="ABC_transporter-like_ATP-bd"/>
</dbReference>
<name>A0ABW0R5M9_9BACL</name>
<keyword evidence="6 12" id="KW-0812">Transmembrane</keyword>
<reference evidence="15" key="1">
    <citation type="journal article" date="2019" name="Int. J. Syst. Evol. Microbiol.">
        <title>The Global Catalogue of Microorganisms (GCM) 10K type strain sequencing project: providing services to taxonomists for standard genome sequencing and annotation.</title>
        <authorList>
            <consortium name="The Broad Institute Genomics Platform"/>
            <consortium name="The Broad Institute Genome Sequencing Center for Infectious Disease"/>
            <person name="Wu L."/>
            <person name="Ma J."/>
        </authorList>
    </citation>
    <scope>NUCLEOTIDE SEQUENCE [LARGE SCALE GENOMIC DNA]</scope>
    <source>
        <strain evidence="15">CGMCC 1.18578</strain>
    </source>
</reference>
<evidence type="ECO:0000313" key="15">
    <source>
        <dbReference type="Proteomes" id="UP001596108"/>
    </source>
</evidence>
<dbReference type="SUPFAM" id="SSF52540">
    <property type="entry name" value="P-loop containing nucleoside triphosphate hydrolases"/>
    <property type="match status" value="1"/>
</dbReference>
<feature type="transmembrane region" description="Helical" evidence="12">
    <location>
        <begin position="344"/>
        <end position="375"/>
    </location>
</feature>
<evidence type="ECO:0000256" key="10">
    <source>
        <dbReference type="ARBA" id="ARBA00022989"/>
    </source>
</evidence>
<dbReference type="Pfam" id="PF00005">
    <property type="entry name" value="ABC_tran"/>
    <property type="match status" value="1"/>
</dbReference>
<dbReference type="Proteomes" id="UP001596108">
    <property type="component" value="Unassembled WGS sequence"/>
</dbReference>
<evidence type="ECO:0000256" key="3">
    <source>
        <dbReference type="ARBA" id="ARBA00005417"/>
    </source>
</evidence>
<keyword evidence="10 12" id="KW-1133">Transmembrane helix</keyword>
<keyword evidence="9" id="KW-1278">Translocase</keyword>
<keyword evidence="4" id="KW-0813">Transport</keyword>
<dbReference type="Gene3D" id="3.40.50.300">
    <property type="entry name" value="P-loop containing nucleotide triphosphate hydrolases"/>
    <property type="match status" value="1"/>
</dbReference>
<evidence type="ECO:0000256" key="9">
    <source>
        <dbReference type="ARBA" id="ARBA00022967"/>
    </source>
</evidence>
<dbReference type="EMBL" id="JBHSNC010000057">
    <property type="protein sequence ID" value="MFC5532544.1"/>
    <property type="molecule type" value="Genomic_DNA"/>
</dbReference>
<feature type="domain" description="ABC transporter" evidence="13">
    <location>
        <begin position="18"/>
        <end position="260"/>
    </location>
</feature>
<keyword evidence="5" id="KW-1003">Cell membrane</keyword>
<evidence type="ECO:0000256" key="5">
    <source>
        <dbReference type="ARBA" id="ARBA00022475"/>
    </source>
</evidence>
<evidence type="ECO:0000256" key="7">
    <source>
        <dbReference type="ARBA" id="ARBA00022741"/>
    </source>
</evidence>
<keyword evidence="11 12" id="KW-0472">Membrane</keyword>
<evidence type="ECO:0000256" key="6">
    <source>
        <dbReference type="ARBA" id="ARBA00022692"/>
    </source>
</evidence>
<dbReference type="CDD" id="cd03225">
    <property type="entry name" value="ABC_cobalt_CbiO_domain1"/>
    <property type="match status" value="1"/>
</dbReference>
<dbReference type="PROSITE" id="PS50893">
    <property type="entry name" value="ABC_TRANSPORTER_2"/>
    <property type="match status" value="1"/>
</dbReference>
<keyword evidence="15" id="KW-1185">Reference proteome</keyword>
<dbReference type="InterPro" id="IPR003339">
    <property type="entry name" value="ABC/ECF_trnsptr_transmembrane"/>
</dbReference>
<gene>
    <name evidence="14" type="ORF">ACFPQ4_24260</name>
</gene>
<dbReference type="CDD" id="cd16914">
    <property type="entry name" value="EcfT"/>
    <property type="match status" value="1"/>
</dbReference>
<evidence type="ECO:0000256" key="2">
    <source>
        <dbReference type="ARBA" id="ARBA00004202"/>
    </source>
</evidence>
<comment type="similarity">
    <text evidence="3">Belongs to the ABC transporter superfamily.</text>
</comment>
<dbReference type="SMART" id="SM00382">
    <property type="entry name" value="AAA"/>
    <property type="match status" value="1"/>
</dbReference>
<organism evidence="14 15">
    <name type="scientific">Cohnella yongneupensis</name>
    <dbReference type="NCBI Taxonomy" id="425006"/>
    <lineage>
        <taxon>Bacteria</taxon>
        <taxon>Bacillati</taxon>
        <taxon>Bacillota</taxon>
        <taxon>Bacilli</taxon>
        <taxon>Bacillales</taxon>
        <taxon>Paenibacillaceae</taxon>
        <taxon>Cohnella</taxon>
    </lineage>
</organism>
<comment type="subcellular location">
    <subcellularLocation>
        <location evidence="2">Cell membrane</location>
        <topology evidence="2">Peripheral membrane protein</topology>
    </subcellularLocation>
    <subcellularLocation>
        <location evidence="1">Membrane</location>
        <topology evidence="1">Multi-pass membrane protein</topology>
    </subcellularLocation>
</comment>
<dbReference type="InterPro" id="IPR050095">
    <property type="entry name" value="ECF_ABC_transporter_ATP-bd"/>
</dbReference>
<evidence type="ECO:0000256" key="4">
    <source>
        <dbReference type="ARBA" id="ARBA00022448"/>
    </source>
</evidence>
<dbReference type="PANTHER" id="PTHR43553">
    <property type="entry name" value="HEAVY METAL TRANSPORTER"/>
    <property type="match status" value="1"/>
</dbReference>
<proteinExistence type="inferred from homology"/>
<evidence type="ECO:0000256" key="11">
    <source>
        <dbReference type="ARBA" id="ARBA00023136"/>
    </source>
</evidence>
<sequence length="576" mass="63334">MLERASEHIQLGYEPISLRIDGIPWRCGAADAALADAGLTLAPGQLTLLIGGNGVGKTTLLEKVAGLRPPEGIQSRYGDEPVWIPGRLRKSKLNRHALLHYSYAPQSPENGLFMRTVSEELQFSARPYGMDAGRLKARVTTALSAVGWQDDAWLARDPYGMSGGERRRAALAAAFVPPVPWLLLDEPTAGLDGDGHARLGNYLMGLKDQGVGILLISHDLDWALPLADSVLLLDAEGTIRQCSREQLLASPEWLVEAGMSVPAWLDIAHHLHLRGIPAAQLWSPFAAADAMCELGIVSVETTADIDNSPHQTVPVIASLIARRREERSSNNKHRLGSFDPRTIWLSYVFISIGIFAQWSWSGLAISAVVTMLLLASGRISLWRWRALLFNYGVFSVIASAFYAAGWDSGGLTFGIDRFTVTLLPFTRTYLVMLLGLSLPLVMTPLALRNALQKLLTYKGKTPAIAHRLILTVTLMIRFIPVLIAEWGRFSRIDLSRGKMRPGRRLRIVGKMRELTLPFILSIFRLGDEIAIALESRGVTMDKRPTRTAKLRWAARDYGLVVGALLLAGGLWTYASV</sequence>
<evidence type="ECO:0000256" key="1">
    <source>
        <dbReference type="ARBA" id="ARBA00004141"/>
    </source>
</evidence>
<accession>A0ABW0R5M9</accession>
<feature type="transmembrane region" description="Helical" evidence="12">
    <location>
        <begin position="387"/>
        <end position="406"/>
    </location>
</feature>
<feature type="transmembrane region" description="Helical" evidence="12">
    <location>
        <begin position="426"/>
        <end position="447"/>
    </location>
</feature>
<evidence type="ECO:0000259" key="13">
    <source>
        <dbReference type="PROSITE" id="PS50893"/>
    </source>
</evidence>
<dbReference type="PANTHER" id="PTHR43553:SF24">
    <property type="entry name" value="ENERGY-COUPLING FACTOR TRANSPORTER ATP-BINDING PROTEIN ECFA1"/>
    <property type="match status" value="1"/>
</dbReference>
<dbReference type="GO" id="GO:0005524">
    <property type="term" value="F:ATP binding"/>
    <property type="evidence" value="ECO:0007669"/>
    <property type="project" value="UniProtKB-KW"/>
</dbReference>
<evidence type="ECO:0000313" key="14">
    <source>
        <dbReference type="EMBL" id="MFC5532544.1"/>
    </source>
</evidence>
<feature type="transmembrane region" description="Helical" evidence="12">
    <location>
        <begin position="554"/>
        <end position="574"/>
    </location>
</feature>
<dbReference type="InterPro" id="IPR003593">
    <property type="entry name" value="AAA+_ATPase"/>
</dbReference>
<dbReference type="InterPro" id="IPR017871">
    <property type="entry name" value="ABC_transporter-like_CS"/>
</dbReference>
<dbReference type="InterPro" id="IPR027417">
    <property type="entry name" value="P-loop_NTPase"/>
</dbReference>
<dbReference type="RefSeq" id="WP_378114504.1">
    <property type="nucleotide sequence ID" value="NZ_JBHSNC010000057.1"/>
</dbReference>
<comment type="caution">
    <text evidence="14">The sequence shown here is derived from an EMBL/GenBank/DDBJ whole genome shotgun (WGS) entry which is preliminary data.</text>
</comment>
<evidence type="ECO:0000256" key="8">
    <source>
        <dbReference type="ARBA" id="ARBA00022840"/>
    </source>
</evidence>
<dbReference type="PROSITE" id="PS00211">
    <property type="entry name" value="ABC_TRANSPORTER_1"/>
    <property type="match status" value="1"/>
</dbReference>